<organism evidence="4 5">
    <name type="scientific">Neofusicoccum ribis</name>
    <dbReference type="NCBI Taxonomy" id="45134"/>
    <lineage>
        <taxon>Eukaryota</taxon>
        <taxon>Fungi</taxon>
        <taxon>Dikarya</taxon>
        <taxon>Ascomycota</taxon>
        <taxon>Pezizomycotina</taxon>
        <taxon>Dothideomycetes</taxon>
        <taxon>Dothideomycetes incertae sedis</taxon>
        <taxon>Botryosphaeriales</taxon>
        <taxon>Botryosphaeriaceae</taxon>
        <taxon>Neofusicoccum</taxon>
    </lineage>
</organism>
<accession>A0ABR3SMW7</accession>
<dbReference type="EMBL" id="JAJVDC020000097">
    <property type="protein sequence ID" value="KAL1625162.1"/>
    <property type="molecule type" value="Genomic_DNA"/>
</dbReference>
<dbReference type="PANTHER" id="PTHR31571:SF1">
    <property type="entry name" value="ALTERED INHERITANCE OF MITOCHONDRIA PROTEIN 6"/>
    <property type="match status" value="1"/>
</dbReference>
<dbReference type="Gene3D" id="2.20.25.10">
    <property type="match status" value="1"/>
</dbReference>
<protein>
    <recommendedName>
        <fullName evidence="2">Altered inheritance of mitochondria protein 6</fullName>
    </recommendedName>
</protein>
<comment type="caution">
    <text evidence="4">The sequence shown here is derived from an EMBL/GenBank/DDBJ whole genome shotgun (WGS) entry which is preliminary data.</text>
</comment>
<feature type="region of interest" description="Disordered" evidence="3">
    <location>
        <begin position="355"/>
        <end position="384"/>
    </location>
</feature>
<sequence>MDPFDSAFYAFRDNRISIDPDSSDYPKSFLHNVLPIPCHSHNDYWRSTPLYAALGTGCVGIEADVWLVGNQLYVGHTEESILMATNGTLEHMYIDPLVKILDSANRFQEDFPQQPYHGVFDTEPSQTLTLLIDIKTGGAETWPHLYKALEPLRERGWLSHWNGTHRIPRPITVVGTGTTPYDLVVANQTYRDIFLDAPLASLIEPSDVETAKRFKYNPSNSHYASAKLSKAIGDVRGPLASEQRAAVRQQIKNAHVRGLVPRYWGTPRWPRGLRDSIWEILLQEDIGLLNVDDLRAVRKGHWGVWPASNLLYPRENPENRNSLQFACRTCNYYTDADTSCTYRNEMSNTAAETAGVTSDLGQDPTVSTATATATAGAPHHPHNNMSPYMDTEELDMGDVPSFCTMCGQEIFCEICGQETLDAGLFIEADDEDPHHVMHASRPKEVPLGAADEYDVDEDDDAVMLDHDPGFHQYQNGQPHMTDRNGTQQEQES</sequence>
<proteinExistence type="inferred from homology"/>
<feature type="region of interest" description="Disordered" evidence="3">
    <location>
        <begin position="461"/>
        <end position="492"/>
    </location>
</feature>
<feature type="compositionally biased region" description="Polar residues" evidence="3">
    <location>
        <begin position="355"/>
        <end position="367"/>
    </location>
</feature>
<evidence type="ECO:0000313" key="4">
    <source>
        <dbReference type="EMBL" id="KAL1625162.1"/>
    </source>
</evidence>
<evidence type="ECO:0000313" key="5">
    <source>
        <dbReference type="Proteomes" id="UP001521116"/>
    </source>
</evidence>
<dbReference type="SUPFAM" id="SSF51695">
    <property type="entry name" value="PLC-like phosphodiesterases"/>
    <property type="match status" value="1"/>
</dbReference>
<evidence type="ECO:0000256" key="2">
    <source>
        <dbReference type="ARBA" id="ARBA00014286"/>
    </source>
</evidence>
<dbReference type="InterPro" id="IPR017946">
    <property type="entry name" value="PLC-like_Pdiesterase_TIM-brl"/>
</dbReference>
<dbReference type="InterPro" id="IPR051236">
    <property type="entry name" value="HAT_RTT109-like"/>
</dbReference>
<dbReference type="SUPFAM" id="SSF57783">
    <property type="entry name" value="Zinc beta-ribbon"/>
    <property type="match status" value="1"/>
</dbReference>
<comment type="similarity">
    <text evidence="1">Belongs to the AIM6 family.</text>
</comment>
<gene>
    <name evidence="4" type="primary">AIM6_3</name>
    <name evidence="4" type="ORF">SLS56_007432</name>
</gene>
<feature type="compositionally biased region" description="Polar residues" evidence="3">
    <location>
        <begin position="472"/>
        <end position="492"/>
    </location>
</feature>
<name>A0ABR3SMW7_9PEZI</name>
<evidence type="ECO:0000256" key="3">
    <source>
        <dbReference type="SAM" id="MobiDB-lite"/>
    </source>
</evidence>
<evidence type="ECO:0000256" key="1">
    <source>
        <dbReference type="ARBA" id="ARBA00008858"/>
    </source>
</evidence>
<reference evidence="4 5" key="1">
    <citation type="submission" date="2024-02" db="EMBL/GenBank/DDBJ databases">
        <title>De novo assembly and annotation of 12 fungi associated with fruit tree decline syndrome in Ontario, Canada.</title>
        <authorList>
            <person name="Sulman M."/>
            <person name="Ellouze W."/>
            <person name="Ilyukhin E."/>
        </authorList>
    </citation>
    <scope>NUCLEOTIDE SEQUENCE [LARGE SCALE GENOMIC DNA]</scope>
    <source>
        <strain evidence="4 5">M1-105</strain>
    </source>
</reference>
<keyword evidence="5" id="KW-1185">Reference proteome</keyword>
<dbReference type="Proteomes" id="UP001521116">
    <property type="component" value="Unassembled WGS sequence"/>
</dbReference>
<dbReference type="PANTHER" id="PTHR31571">
    <property type="entry name" value="ALTERED INHERITANCE OF MITOCHONDRIA PROTEIN 6"/>
    <property type="match status" value="1"/>
</dbReference>